<organism evidence="3 4">
    <name type="scientific">Mesopusillimonas faecipullorum</name>
    <dbReference type="NCBI Taxonomy" id="2755040"/>
    <lineage>
        <taxon>Bacteria</taxon>
        <taxon>Pseudomonadati</taxon>
        <taxon>Pseudomonadota</taxon>
        <taxon>Betaproteobacteria</taxon>
        <taxon>Burkholderiales</taxon>
        <taxon>Alcaligenaceae</taxon>
        <taxon>Mesopusillimonas</taxon>
    </lineage>
</organism>
<gene>
    <name evidence="3" type="ORF">H0484_10495</name>
</gene>
<dbReference type="Proteomes" id="UP000776983">
    <property type="component" value="Unassembled WGS sequence"/>
</dbReference>
<comment type="similarity">
    <text evidence="1">Belongs to the YciI family.</text>
</comment>
<keyword evidence="4" id="KW-1185">Reference proteome</keyword>
<proteinExistence type="inferred from homology"/>
<dbReference type="PANTHER" id="PTHR37828:SF1">
    <property type="entry name" value="YCII-RELATED DOMAIN-CONTAINING PROTEIN"/>
    <property type="match status" value="1"/>
</dbReference>
<dbReference type="InterPro" id="IPR011008">
    <property type="entry name" value="Dimeric_a/b-barrel"/>
</dbReference>
<feature type="domain" description="YCII-related" evidence="2">
    <location>
        <begin position="22"/>
        <end position="101"/>
    </location>
</feature>
<evidence type="ECO:0000313" key="4">
    <source>
        <dbReference type="Proteomes" id="UP000776983"/>
    </source>
</evidence>
<evidence type="ECO:0000256" key="1">
    <source>
        <dbReference type="ARBA" id="ARBA00007689"/>
    </source>
</evidence>
<comment type="caution">
    <text evidence="3">The sequence shown here is derived from an EMBL/GenBank/DDBJ whole genome shotgun (WGS) entry which is preliminary data.</text>
</comment>
<sequence length="122" mass="13729">MTDVKAQLAGMLNKSFYVSLRRPADLSRIDSLLQAHLDWAVQAERRGELFMSGPFMAEGAKPGTQGGMMILRADSEAAAWRIIEQDPFIKQGVFTAEVKRWVLMEGSMTVSVRFSDQSYQLR</sequence>
<evidence type="ECO:0000313" key="3">
    <source>
        <dbReference type="EMBL" id="MCB5364174.1"/>
    </source>
</evidence>
<reference evidence="3 4" key="1">
    <citation type="submission" date="2020-07" db="EMBL/GenBank/DDBJ databases">
        <title>Pusillimonas sp. nov., isolated from poultry manure in Taiwan.</title>
        <authorList>
            <person name="Lin S.-Y."/>
            <person name="Tang Y.-S."/>
            <person name="Young C.-C."/>
        </authorList>
    </citation>
    <scope>NUCLEOTIDE SEQUENCE [LARGE SCALE GENOMIC DNA]</scope>
    <source>
        <strain evidence="3 4">CC-YST705</strain>
    </source>
</reference>
<dbReference type="RefSeq" id="WP_226954598.1">
    <property type="nucleotide sequence ID" value="NZ_JACDXW010000005.1"/>
</dbReference>
<dbReference type="PANTHER" id="PTHR37828">
    <property type="entry name" value="GSR2449 PROTEIN"/>
    <property type="match status" value="1"/>
</dbReference>
<evidence type="ECO:0000259" key="2">
    <source>
        <dbReference type="Pfam" id="PF03795"/>
    </source>
</evidence>
<dbReference type="EMBL" id="JACDXW010000005">
    <property type="protein sequence ID" value="MCB5364174.1"/>
    <property type="molecule type" value="Genomic_DNA"/>
</dbReference>
<dbReference type="SUPFAM" id="SSF54909">
    <property type="entry name" value="Dimeric alpha+beta barrel"/>
    <property type="match status" value="1"/>
</dbReference>
<dbReference type="InterPro" id="IPR005545">
    <property type="entry name" value="YCII"/>
</dbReference>
<dbReference type="Gene3D" id="3.30.70.1060">
    <property type="entry name" value="Dimeric alpha+beta barrel"/>
    <property type="match status" value="1"/>
</dbReference>
<protein>
    <recommendedName>
        <fullName evidence="2">YCII-related domain-containing protein</fullName>
    </recommendedName>
</protein>
<accession>A0ABS8CED5</accession>
<name>A0ABS8CED5_9BURK</name>
<dbReference type="Pfam" id="PF03795">
    <property type="entry name" value="YCII"/>
    <property type="match status" value="1"/>
</dbReference>